<comment type="caution">
    <text evidence="2">The sequence shown here is derived from an EMBL/GenBank/DDBJ whole genome shotgun (WGS) entry which is preliminary data.</text>
</comment>
<dbReference type="Pfam" id="PF00126">
    <property type="entry name" value="HTH_1"/>
    <property type="match status" value="1"/>
</dbReference>
<dbReference type="EMBL" id="RBTW01000018">
    <property type="protein sequence ID" value="RMU23198.1"/>
    <property type="molecule type" value="Genomic_DNA"/>
</dbReference>
<dbReference type="PANTHER" id="PTHR30419:SF30">
    <property type="entry name" value="LYSR FAMILY TRANSCRIPTIONAL REGULATOR"/>
    <property type="match status" value="1"/>
</dbReference>
<dbReference type="SUPFAM" id="SSF46785">
    <property type="entry name" value="Winged helix' DNA-binding domain"/>
    <property type="match status" value="1"/>
</dbReference>
<evidence type="ECO:0000313" key="2">
    <source>
        <dbReference type="EMBL" id="RMU23198.1"/>
    </source>
</evidence>
<accession>A0AB37RAL4</accession>
<dbReference type="Gene3D" id="1.10.10.10">
    <property type="entry name" value="Winged helix-like DNA-binding domain superfamily/Winged helix DNA-binding domain"/>
    <property type="match status" value="1"/>
</dbReference>
<feature type="non-terminal residue" evidence="2">
    <location>
        <position position="65"/>
    </location>
</feature>
<feature type="domain" description="HTH lysR-type" evidence="1">
    <location>
        <begin position="4"/>
        <end position="62"/>
    </location>
</feature>
<sequence length="65" mass="7419">MAHFTLKQLKYFVTAVEVDSIAEASRQLHISQPSISVAIKNLEEAFNQPLFVRHHAQGVSLRRRC</sequence>
<dbReference type="InterPro" id="IPR036388">
    <property type="entry name" value="WH-like_DNA-bd_sf"/>
</dbReference>
<dbReference type="PROSITE" id="PS50931">
    <property type="entry name" value="HTH_LYSR"/>
    <property type="match status" value="1"/>
</dbReference>
<dbReference type="GO" id="GO:0005829">
    <property type="term" value="C:cytosol"/>
    <property type="evidence" value="ECO:0007669"/>
    <property type="project" value="TreeGrafter"/>
</dbReference>
<name>A0AB37RAL4_PSEAV</name>
<organism evidence="2 3">
    <name type="scientific">Pseudomonas amygdali pv. lachrymans</name>
    <name type="common">Pseudomonas syringae pv. lachrymans</name>
    <dbReference type="NCBI Taxonomy" id="53707"/>
    <lineage>
        <taxon>Bacteria</taxon>
        <taxon>Pseudomonadati</taxon>
        <taxon>Pseudomonadota</taxon>
        <taxon>Gammaproteobacteria</taxon>
        <taxon>Pseudomonadales</taxon>
        <taxon>Pseudomonadaceae</taxon>
        <taxon>Pseudomonas</taxon>
        <taxon>Pseudomonas amygdali</taxon>
    </lineage>
</organism>
<reference evidence="2 3" key="1">
    <citation type="submission" date="2018-08" db="EMBL/GenBank/DDBJ databases">
        <title>Recombination of ecologically and evolutionarily significant loci maintains genetic cohesion in the Pseudomonas syringae species complex.</title>
        <authorList>
            <person name="Dillon M."/>
            <person name="Thakur S."/>
            <person name="Almeida R.N.D."/>
            <person name="Weir B.S."/>
            <person name="Guttman D.S."/>
        </authorList>
    </citation>
    <scope>NUCLEOTIDE SEQUENCE [LARGE SCALE GENOMIC DNA]</scope>
    <source>
        <strain evidence="2 3">ICMP 3402</strain>
    </source>
</reference>
<gene>
    <name evidence="2" type="ORF">ALP33_102219</name>
</gene>
<dbReference type="RefSeq" id="WP_147474999.1">
    <property type="nucleotide sequence ID" value="NZ_RBTB01000062.1"/>
</dbReference>
<dbReference type="PANTHER" id="PTHR30419">
    <property type="entry name" value="HTH-TYPE TRANSCRIPTIONAL REGULATOR YBHD"/>
    <property type="match status" value="1"/>
</dbReference>
<evidence type="ECO:0000313" key="3">
    <source>
        <dbReference type="Proteomes" id="UP000271817"/>
    </source>
</evidence>
<evidence type="ECO:0000259" key="1">
    <source>
        <dbReference type="PROSITE" id="PS50931"/>
    </source>
</evidence>
<proteinExistence type="predicted"/>
<protein>
    <submittedName>
        <fullName evidence="2">Transcriptional regulator</fullName>
    </submittedName>
</protein>
<dbReference type="AlphaFoldDB" id="A0AB37RAL4"/>
<dbReference type="PRINTS" id="PR00039">
    <property type="entry name" value="HTHLYSR"/>
</dbReference>
<dbReference type="InterPro" id="IPR050950">
    <property type="entry name" value="HTH-type_LysR_regulators"/>
</dbReference>
<dbReference type="GO" id="GO:0003700">
    <property type="term" value="F:DNA-binding transcription factor activity"/>
    <property type="evidence" value="ECO:0007669"/>
    <property type="project" value="InterPro"/>
</dbReference>
<dbReference type="Proteomes" id="UP000271817">
    <property type="component" value="Unassembled WGS sequence"/>
</dbReference>
<dbReference type="InterPro" id="IPR000847">
    <property type="entry name" value="LysR_HTH_N"/>
</dbReference>
<dbReference type="InterPro" id="IPR036390">
    <property type="entry name" value="WH_DNA-bd_sf"/>
</dbReference>